<dbReference type="Pfam" id="PF14752">
    <property type="entry name" value="RBP_receptor"/>
    <property type="match status" value="2"/>
</dbReference>
<evidence type="ECO:0000256" key="8">
    <source>
        <dbReference type="ARBA" id="ARBA00023072"/>
    </source>
</evidence>
<evidence type="ECO:0000256" key="14">
    <source>
        <dbReference type="SAM" id="MobiDB-lite"/>
    </source>
</evidence>
<comment type="caution">
    <text evidence="18">The sequence shown here is derived from an EMBL/GenBank/DDBJ whole genome shotgun (WGS) entry which is preliminary data.</text>
</comment>
<dbReference type="PROSITE" id="PS00022">
    <property type="entry name" value="EGF_1"/>
    <property type="match status" value="1"/>
</dbReference>
<feature type="compositionally biased region" description="Polar residues" evidence="14">
    <location>
        <begin position="1600"/>
        <end position="1623"/>
    </location>
</feature>
<dbReference type="Proteomes" id="UP000663891">
    <property type="component" value="Unassembled WGS sequence"/>
</dbReference>
<feature type="transmembrane region" description="Helical" evidence="15">
    <location>
        <begin position="802"/>
        <end position="821"/>
    </location>
</feature>
<name>A0A815F1B0_9BILA</name>
<keyword evidence="16" id="KW-0732">Signal</keyword>
<dbReference type="InterPro" id="IPR000742">
    <property type="entry name" value="EGF"/>
</dbReference>
<feature type="compositionally biased region" description="Low complexity" evidence="14">
    <location>
        <begin position="1656"/>
        <end position="1666"/>
    </location>
</feature>
<feature type="compositionally biased region" description="Acidic residues" evidence="14">
    <location>
        <begin position="2272"/>
        <end position="2309"/>
    </location>
</feature>
<feature type="compositionally biased region" description="Basic and acidic residues" evidence="14">
    <location>
        <begin position="1880"/>
        <end position="1894"/>
    </location>
</feature>
<evidence type="ECO:0000256" key="7">
    <source>
        <dbReference type="ARBA" id="ARBA00022989"/>
    </source>
</evidence>
<keyword evidence="9 15" id="KW-0472">Membrane</keyword>
<feature type="region of interest" description="Disordered" evidence="14">
    <location>
        <begin position="2479"/>
        <end position="2508"/>
    </location>
</feature>
<evidence type="ECO:0000256" key="6">
    <source>
        <dbReference type="ARBA" id="ARBA00022893"/>
    </source>
</evidence>
<feature type="transmembrane region" description="Helical" evidence="15">
    <location>
        <begin position="989"/>
        <end position="1013"/>
    </location>
</feature>
<feature type="compositionally biased region" description="Polar residues" evidence="14">
    <location>
        <begin position="2244"/>
        <end position="2266"/>
    </location>
</feature>
<evidence type="ECO:0000256" key="10">
    <source>
        <dbReference type="ARBA" id="ARBA00023157"/>
    </source>
</evidence>
<feature type="region of interest" description="Disordered" evidence="14">
    <location>
        <begin position="2415"/>
        <end position="2443"/>
    </location>
</feature>
<reference evidence="18" key="1">
    <citation type="submission" date="2021-02" db="EMBL/GenBank/DDBJ databases">
        <authorList>
            <person name="Nowell W R."/>
        </authorList>
    </citation>
    <scope>NUCLEOTIDE SEQUENCE</scope>
</reference>
<feature type="transmembrane region" description="Helical" evidence="15">
    <location>
        <begin position="457"/>
        <end position="480"/>
    </location>
</feature>
<feature type="region of interest" description="Disordered" evidence="14">
    <location>
        <begin position="2637"/>
        <end position="2706"/>
    </location>
</feature>
<dbReference type="InterPro" id="IPR016187">
    <property type="entry name" value="CTDL_fold"/>
</dbReference>
<feature type="transmembrane region" description="Helical" evidence="15">
    <location>
        <begin position="627"/>
        <end position="645"/>
    </location>
</feature>
<feature type="compositionally biased region" description="Basic and acidic residues" evidence="14">
    <location>
        <begin position="1312"/>
        <end position="1336"/>
    </location>
</feature>
<feature type="transmembrane region" description="Helical" evidence="15">
    <location>
        <begin position="912"/>
        <end position="937"/>
    </location>
</feature>
<dbReference type="InterPro" id="IPR016186">
    <property type="entry name" value="C-type_lectin-like/link_sf"/>
</dbReference>
<dbReference type="InterPro" id="IPR026612">
    <property type="entry name" value="STRA6-like"/>
</dbReference>
<feature type="compositionally biased region" description="Basic and acidic residues" evidence="14">
    <location>
        <begin position="1679"/>
        <end position="1689"/>
    </location>
</feature>
<feature type="compositionally biased region" description="Basic and acidic residues" evidence="14">
    <location>
        <begin position="2144"/>
        <end position="2161"/>
    </location>
</feature>
<evidence type="ECO:0000256" key="1">
    <source>
        <dbReference type="ARBA" id="ARBA00004651"/>
    </source>
</evidence>
<feature type="domain" description="EGF-like" evidence="17">
    <location>
        <begin position="294"/>
        <end position="331"/>
    </location>
</feature>
<evidence type="ECO:0000313" key="19">
    <source>
        <dbReference type="Proteomes" id="UP000663891"/>
    </source>
</evidence>
<dbReference type="OrthoDB" id="2376984at2759"/>
<gene>
    <name evidence="18" type="ORF">VCS650_LOCUS32208</name>
</gene>
<feature type="region of interest" description="Disordered" evidence="14">
    <location>
        <begin position="1592"/>
        <end position="2077"/>
    </location>
</feature>
<feature type="compositionally biased region" description="Polar residues" evidence="14">
    <location>
        <begin position="2697"/>
        <end position="2706"/>
    </location>
</feature>
<accession>A0A815F1B0</accession>
<feature type="compositionally biased region" description="Polar residues" evidence="14">
    <location>
        <begin position="2479"/>
        <end position="2507"/>
    </location>
</feature>
<feature type="compositionally biased region" description="Polar residues" evidence="14">
    <location>
        <begin position="2207"/>
        <end position="2227"/>
    </location>
</feature>
<proteinExistence type="predicted"/>
<dbReference type="GO" id="GO:0005886">
    <property type="term" value="C:plasma membrane"/>
    <property type="evidence" value="ECO:0007669"/>
    <property type="project" value="UniProtKB-SubCell"/>
</dbReference>
<keyword evidence="3" id="KW-0813">Transport</keyword>
<feature type="compositionally biased region" description="Basic and acidic residues" evidence="14">
    <location>
        <begin position="1803"/>
        <end position="1827"/>
    </location>
</feature>
<feature type="region of interest" description="Disordered" evidence="14">
    <location>
        <begin position="2518"/>
        <end position="2537"/>
    </location>
</feature>
<dbReference type="PROSITE" id="PS50026">
    <property type="entry name" value="EGF_3"/>
    <property type="match status" value="1"/>
</dbReference>
<feature type="compositionally biased region" description="Basic and acidic residues" evidence="14">
    <location>
        <begin position="1507"/>
        <end position="1516"/>
    </location>
</feature>
<evidence type="ECO:0000256" key="12">
    <source>
        <dbReference type="PROSITE-ProRule" id="PRU00076"/>
    </source>
</evidence>
<feature type="compositionally biased region" description="Acidic residues" evidence="14">
    <location>
        <begin position="1780"/>
        <end position="1793"/>
    </location>
</feature>
<feature type="region of interest" description="Disordered" evidence="14">
    <location>
        <begin position="2138"/>
        <end position="2227"/>
    </location>
</feature>
<dbReference type="CDD" id="cd00054">
    <property type="entry name" value="EGF_CA"/>
    <property type="match status" value="1"/>
</dbReference>
<feature type="compositionally biased region" description="Polar residues" evidence="14">
    <location>
        <begin position="2543"/>
        <end position="2565"/>
    </location>
</feature>
<comment type="subcellular location">
    <subcellularLocation>
        <location evidence="1">Cell membrane</location>
        <topology evidence="1">Multi-pass membrane protein</topology>
    </subcellularLocation>
</comment>
<dbReference type="PROSITE" id="PS00010">
    <property type="entry name" value="ASX_HYDROXYL"/>
    <property type="match status" value="1"/>
</dbReference>
<keyword evidence="10 12" id="KW-1015">Disulfide bond</keyword>
<feature type="transmembrane region" description="Helical" evidence="15">
    <location>
        <begin position="596"/>
        <end position="615"/>
    </location>
</feature>
<feature type="compositionally biased region" description="Basic and acidic residues" evidence="14">
    <location>
        <begin position="1389"/>
        <end position="1403"/>
    </location>
</feature>
<evidence type="ECO:0000256" key="13">
    <source>
        <dbReference type="SAM" id="Coils"/>
    </source>
</evidence>
<dbReference type="PANTHER" id="PTHR21444:SF16">
    <property type="entry name" value="RECEPTOR FOR RETINOL UPTAKE STRA6"/>
    <property type="match status" value="1"/>
</dbReference>
<dbReference type="GO" id="GO:0071939">
    <property type="term" value="P:vitamin A import into cell"/>
    <property type="evidence" value="ECO:0007669"/>
    <property type="project" value="TreeGrafter"/>
</dbReference>
<dbReference type="GO" id="GO:0038023">
    <property type="term" value="F:signaling receptor activity"/>
    <property type="evidence" value="ECO:0007669"/>
    <property type="project" value="InterPro"/>
</dbReference>
<protein>
    <recommendedName>
        <fullName evidence="2">Receptor for retinol uptake STRA6</fullName>
    </recommendedName>
</protein>
<evidence type="ECO:0000256" key="2">
    <source>
        <dbReference type="ARBA" id="ARBA00014411"/>
    </source>
</evidence>
<dbReference type="PANTHER" id="PTHR21444">
    <property type="entry name" value="COILED-COIL DOMAIN-CONTAINING PROTEIN 180"/>
    <property type="match status" value="1"/>
</dbReference>
<feature type="compositionally biased region" description="Polar residues" evidence="14">
    <location>
        <begin position="2637"/>
        <end position="2647"/>
    </location>
</feature>
<dbReference type="GO" id="GO:0034632">
    <property type="term" value="F:retinol transmembrane transporter activity"/>
    <property type="evidence" value="ECO:0007669"/>
    <property type="project" value="InterPro"/>
</dbReference>
<feature type="coiled-coil region" evidence="13">
    <location>
        <begin position="2370"/>
        <end position="2397"/>
    </location>
</feature>
<keyword evidence="12" id="KW-0245">EGF-like domain</keyword>
<feature type="region of interest" description="Disordered" evidence="14">
    <location>
        <begin position="2244"/>
        <end position="2316"/>
    </location>
</feature>
<evidence type="ECO:0000259" key="17">
    <source>
        <dbReference type="PROSITE" id="PS50026"/>
    </source>
</evidence>
<keyword evidence="6" id="KW-0845">Vitamin A</keyword>
<dbReference type="InterPro" id="IPR000152">
    <property type="entry name" value="EGF-type_Asp/Asn_hydroxyl_site"/>
</dbReference>
<evidence type="ECO:0000256" key="16">
    <source>
        <dbReference type="SAM" id="SignalP"/>
    </source>
</evidence>
<evidence type="ECO:0000256" key="3">
    <source>
        <dbReference type="ARBA" id="ARBA00022448"/>
    </source>
</evidence>
<feature type="region of interest" description="Disordered" evidence="14">
    <location>
        <begin position="1107"/>
        <end position="1567"/>
    </location>
</feature>
<feature type="compositionally biased region" description="Basic and acidic residues" evidence="14">
    <location>
        <begin position="1969"/>
        <end position="1989"/>
    </location>
</feature>
<feature type="region of interest" description="Disordered" evidence="14">
    <location>
        <begin position="2090"/>
        <end position="2117"/>
    </location>
</feature>
<evidence type="ECO:0000256" key="4">
    <source>
        <dbReference type="ARBA" id="ARBA00022475"/>
    </source>
</evidence>
<evidence type="ECO:0000256" key="9">
    <source>
        <dbReference type="ARBA" id="ARBA00023136"/>
    </source>
</evidence>
<dbReference type="SUPFAM" id="SSF56436">
    <property type="entry name" value="C-type lectin-like"/>
    <property type="match status" value="1"/>
</dbReference>
<feature type="compositionally biased region" description="Polar residues" evidence="14">
    <location>
        <begin position="2660"/>
        <end position="2671"/>
    </location>
</feature>
<feature type="compositionally biased region" description="Basic and acidic residues" evidence="14">
    <location>
        <begin position="1997"/>
        <end position="2006"/>
    </location>
</feature>
<evidence type="ECO:0000256" key="15">
    <source>
        <dbReference type="SAM" id="Phobius"/>
    </source>
</evidence>
<feature type="transmembrane region" description="Helical" evidence="15">
    <location>
        <begin position="853"/>
        <end position="870"/>
    </location>
</feature>
<feature type="chain" id="PRO_5032351472" description="Receptor for retinol uptake STRA6" evidence="16">
    <location>
        <begin position="24"/>
        <end position="2706"/>
    </location>
</feature>
<feature type="compositionally biased region" description="Pro residues" evidence="14">
    <location>
        <begin position="1218"/>
        <end position="1234"/>
    </location>
</feature>
<feature type="compositionally biased region" description="Basic and acidic residues" evidence="14">
    <location>
        <begin position="1479"/>
        <end position="1499"/>
    </location>
</feature>
<feature type="transmembrane region" description="Helical" evidence="15">
    <location>
        <begin position="518"/>
        <end position="535"/>
    </location>
</feature>
<evidence type="ECO:0000256" key="11">
    <source>
        <dbReference type="ARBA" id="ARBA00023170"/>
    </source>
</evidence>
<evidence type="ECO:0000256" key="5">
    <source>
        <dbReference type="ARBA" id="ARBA00022692"/>
    </source>
</evidence>
<feature type="compositionally biased region" description="Acidic residues" evidence="14">
    <location>
        <begin position="1241"/>
        <end position="1251"/>
    </location>
</feature>
<keyword evidence="5 15" id="KW-0812">Transmembrane</keyword>
<feature type="region of interest" description="Disordered" evidence="14">
    <location>
        <begin position="2543"/>
        <end position="2578"/>
    </location>
</feature>
<feature type="compositionally biased region" description="Polar residues" evidence="14">
    <location>
        <begin position="1107"/>
        <end position="1133"/>
    </location>
</feature>
<keyword evidence="4" id="KW-1003">Cell membrane</keyword>
<feature type="transmembrane region" description="Helical" evidence="15">
    <location>
        <begin position="340"/>
        <end position="362"/>
    </location>
</feature>
<feature type="compositionally biased region" description="Pro residues" evidence="14">
    <location>
        <begin position="1708"/>
        <end position="1724"/>
    </location>
</feature>
<evidence type="ECO:0000313" key="18">
    <source>
        <dbReference type="EMBL" id="CAF1322214.1"/>
    </source>
</evidence>
<feature type="compositionally biased region" description="Basic and acidic residues" evidence="14">
    <location>
        <begin position="1189"/>
        <end position="1199"/>
    </location>
</feature>
<comment type="caution">
    <text evidence="12">Lacks conserved residue(s) required for the propagation of feature annotation.</text>
</comment>
<feature type="compositionally biased region" description="Acidic residues" evidence="14">
    <location>
        <begin position="1731"/>
        <end position="1741"/>
    </location>
</feature>
<dbReference type="Gene3D" id="3.10.100.10">
    <property type="entry name" value="Mannose-Binding Protein A, subunit A"/>
    <property type="match status" value="1"/>
</dbReference>
<feature type="signal peptide" evidence="16">
    <location>
        <begin position="1"/>
        <end position="23"/>
    </location>
</feature>
<feature type="disulfide bond" evidence="12">
    <location>
        <begin position="321"/>
        <end position="330"/>
    </location>
</feature>
<keyword evidence="13" id="KW-0175">Coiled coil</keyword>
<dbReference type="EMBL" id="CAJNON010000575">
    <property type="protein sequence ID" value="CAF1322214.1"/>
    <property type="molecule type" value="Genomic_DNA"/>
</dbReference>
<feature type="compositionally biased region" description="Polar residues" evidence="14">
    <location>
        <begin position="2162"/>
        <end position="2200"/>
    </location>
</feature>
<feature type="compositionally biased region" description="Acidic residues" evidence="14">
    <location>
        <begin position="1290"/>
        <end position="1302"/>
    </location>
</feature>
<feature type="compositionally biased region" description="Basic and acidic residues" evidence="14">
    <location>
        <begin position="1434"/>
        <end position="1456"/>
    </location>
</feature>
<organism evidence="18 19">
    <name type="scientific">Adineta steineri</name>
    <dbReference type="NCBI Taxonomy" id="433720"/>
    <lineage>
        <taxon>Eukaryota</taxon>
        <taxon>Metazoa</taxon>
        <taxon>Spiralia</taxon>
        <taxon>Gnathifera</taxon>
        <taxon>Rotifera</taxon>
        <taxon>Eurotatoria</taxon>
        <taxon>Bdelloidea</taxon>
        <taxon>Adinetida</taxon>
        <taxon>Adinetidae</taxon>
        <taxon>Adineta</taxon>
    </lineage>
</organism>
<feature type="transmembrane region" description="Helical" evidence="15">
    <location>
        <begin position="943"/>
        <end position="960"/>
    </location>
</feature>
<feature type="compositionally biased region" description="Basic and acidic residues" evidence="14">
    <location>
        <begin position="1925"/>
        <end position="1947"/>
    </location>
</feature>
<keyword evidence="8" id="KW-0683">Retinol-binding</keyword>
<keyword evidence="11" id="KW-0675">Receptor</keyword>
<sequence length="2706" mass="308444">MPPIIYCTVFLLLINFYIEPTTCAMPAYIQNLELDDITSLWDKFPIIIDKIKEAVNRFRCPKGWRRLGGSCYYLSNTTSTPTEANHTCNLLHSNHSNLMQIRNTVELFYAAHVLTKNNLPSLMIDIDPNLLKGKHIAEILMDDQGRWRRMKDKFTVLRDKYYKLKEKVLDQLDQAGLRISRRSKKIKHTVKKHKQKLIGDDNEEQQQQQNISNLTIANTTIEEYEYDDLDSIDDADEFESIEDIKGICDQIGWNVIHNDSTIYLLTTYLEADNIVCSLSNVEPDLEYEHACEYVLDFCFANIVCGEHGRCVNTLSGFKCSCSFLYGGLLCERVSKQGQQIIIGLVMIFFIYGLSFKPIRWLLIKIVRAMSKGCSQCLKIYKHNRRIKKLKRKDDKLKLVSGNRGDENDHKTTKDENLEIPIVVQERRQTLHEQIMNFISPRNIDPLQNPNKRDLVRLCWVGGLSVFFLSILFIVTTVTHFTSFKYDITDETKLEVLANDTIRLVAQCEKIADYRMGNLIFFPFALTLILIFSWSVKRENLCLSVCDGRPGLIPPIEPFRTANRFTTATVFGILAFEVLKIFEEVAFSTADPSHHGVLIDLVQGIAVVILVGLRYYPVLASLQLRNVVPRFFISLYMLGDIAYTIVREGSCMGFLPLSKYYSAVEEAKLRMELGTWFIIYGLIKNTPHFIFLAYIGAELWVRFVYDSIYVPLRKNQSIWISPVAQPDEFEFSKYYVKKLFRRNLALAQINYSKKKVNIDELDDHEHEAEVQKEASKTRVKDFIRSIYTWDEDFRFTTMATCTYAVAIVFLYYLACTFVFLYISRTTGHFAFLRFYLESMLNIEIKGLFSLKLEIIMSAIITVIIYACQLFVGMKNYKLHRKDLYKGIYENIPSPANFKPNSIASKSVHYSGFLVGYMAWGFVICFHLILFILTLIRFISLQMRYIEVVLAITVPVLVIYLLKMGSISTAGKFLFIQDMDEKLNLKNRKTYAIFLYFNFFADCFLGMASCVIRLIKATFLNVVYMARLDCSFLGRPLEKFDIGFAAYVSYLHMEVTHTNPIMLAFCYSLYDDVIKRRPNQCYDDECCIAPGELGDDVVEVRAKVNVSTPTIKRNTNGTSSKKTKVPSQKIVSPSKSKLERQFSVVDQHDDDDEQGLSIREITPKKKSPSSSISSNRNSQKFKQRKSSVDNNIDKEQKDDGSHSSPDISAIARLIPKHQPTLPPPSAPVPEPPPRSDLPPKECIDDDDDDFDDDGGIKPSSYSTISKIMPPEMPRLLPMQQSSPPRVPKREDVSDEDDDDEDDDGGLNPKTIAKQRQELEEKKKKKNEAKIKKPSHRIDEDDDEEEISKSKQTVKPKQDKPQKTSTKPQKIHDDEDDNDGGIPIQQIQAQKKKQELEAKKKEEERRKAKIKQGQKDDDEDDDGGVSKQKQIATALKKKQELEAKKKQEEQRKAKIKQEQKDDDEDDDGGVSKQKLIAAAQKKKQESEAKKKEKEQHKSKVDKDNDEDDDGAPKRQEPTKKKQSPKKVSKPEILKEEDEDDDGGRIVKTYDTVRMMMPNKQPALDKQRRPNQCYDDECCIAPGELGDDVVDVRAKVNVSPPTIKRNTNGTSSKKTKVPSQKIVSPSKSKLERQISVVDQDDDDDEQGLSIRDITPKKKSPSSSISSNRNSQKSKQRKSSVDNNIDKEQKDDGNHSSPDISAIARLIPQHQPTLPPPSAPVPEPPPRSDLPPKEYIDDDDDDFDDDGGIKPSSYSTISKIMPPEMPRLLPMQQSSPPRVPKREDVSDEDDDDDEDDDGGLNPKTIAKQKQELEDRKKKKNEAKIKKPSHRIDEDDDEEEISKSKQSVKPKQDKPQKTSTKPQKIHDDEDDDDGGIPIQQIQAQKKKQELEAKKKEEERRKAKIKQGQKDDDEDDDGGVSKQKQIATALKKKQELEAKKKQEEQRKAKIKQEQNEDEDDDGGISKQKLIAAAQKKKQESEAKKKEKEQHKVKEVQDNDEDDDGAPKRQEPTKKKQSPKKVSKPEILKEEDEDDDGGRIVKTYDTVRMMMPNKQPVLDKQKQSPKKVSKPEILKEEDEDDDGGRIVKTYDTVRMMMPNKQPVLDKQVKKQSSPEALDDGSMLTSVREQKPLLASYDTVGRMVPKVSTGFKPTREDNHYDTIPTDEERTAQLTAIYSPPSYDQASNSSDVTSLRTISYRQAQHSTPPLTQRRLGGSSSIRSHSNTNDDSSHYSEINNDTAQSGIINRSYSHAGSIRSSSNHSIQPQSKQSSQYTLKEEQPTEESTVETDEDDDDDDDDDEEEEEEDDEEDDEDEESDIPLQAKKVATPYISTAYNTVGHLVNREEAIRQEKIRKQKQARFRWFLAYTIINNYHLFDLRKQAQSRLALLRIQRSNLIDEQQQQQQQPAASSPQPVVLADVPESLSARQRTRRAAPIPTTEQRPPPTRRLLSVPTPVIPVTDNFPESPAERYIAIRSCMLYDCNGQHTNNTPRSHAPSTINQPPPMTSNNDVSTRSTGFVVPPNVLVQAPSDASDRSGGPPPLYLRQASHHSTPSIIHPTTGTPLFQGVQDSRGSTADYPLENGSSNTNFSTLRTQMSHAQHMQVWRQNQLKRIQKKRPHCYVYGPPPQRALEEKVATAAILTPQILESETSGSQRLPSKPKFEYPRQVNIVNETRTNNQRKQTKQDDAIQKKSLRTSTAIDRRDSPSNVSNVTEV</sequence>
<keyword evidence="7 15" id="KW-1133">Transmembrane helix</keyword>